<dbReference type="Proteomes" id="UP001055879">
    <property type="component" value="Linkage Group LG01"/>
</dbReference>
<comment type="caution">
    <text evidence="1">The sequence shown here is derived from an EMBL/GenBank/DDBJ whole genome shotgun (WGS) entry which is preliminary data.</text>
</comment>
<sequence length="86" mass="9350">MDLTSAKSELSKYQNHHLCSHMNDHASNNHGVLISPVADAATHQHHHNHHEMGMMNIIGGHGGGDEQHRDAVSAGSDDRRTSIDPS</sequence>
<reference evidence="1 2" key="2">
    <citation type="journal article" date="2022" name="Mol. Ecol. Resour.">
        <title>The genomes of chicory, endive, great burdock and yacon provide insights into Asteraceae paleo-polyploidization history and plant inulin production.</title>
        <authorList>
            <person name="Fan W."/>
            <person name="Wang S."/>
            <person name="Wang H."/>
            <person name="Wang A."/>
            <person name="Jiang F."/>
            <person name="Liu H."/>
            <person name="Zhao H."/>
            <person name="Xu D."/>
            <person name="Zhang Y."/>
        </authorList>
    </citation>
    <scope>NUCLEOTIDE SEQUENCE [LARGE SCALE GENOMIC DNA]</scope>
    <source>
        <strain evidence="2">cv. Niubang</strain>
    </source>
</reference>
<protein>
    <submittedName>
        <fullName evidence="1">Uncharacterized protein</fullName>
    </submittedName>
</protein>
<reference evidence="2" key="1">
    <citation type="journal article" date="2022" name="Mol. Ecol. Resour.">
        <title>The genomes of chicory, endive, great burdock and yacon provide insights into Asteraceae palaeo-polyploidization history and plant inulin production.</title>
        <authorList>
            <person name="Fan W."/>
            <person name="Wang S."/>
            <person name="Wang H."/>
            <person name="Wang A."/>
            <person name="Jiang F."/>
            <person name="Liu H."/>
            <person name="Zhao H."/>
            <person name="Xu D."/>
            <person name="Zhang Y."/>
        </authorList>
    </citation>
    <scope>NUCLEOTIDE SEQUENCE [LARGE SCALE GENOMIC DNA]</scope>
    <source>
        <strain evidence="2">cv. Niubang</strain>
    </source>
</reference>
<accession>A0ACB9FF93</accession>
<keyword evidence="2" id="KW-1185">Reference proteome</keyword>
<dbReference type="EMBL" id="CM042047">
    <property type="protein sequence ID" value="KAI3769732.1"/>
    <property type="molecule type" value="Genomic_DNA"/>
</dbReference>
<gene>
    <name evidence="1" type="ORF">L6452_00845</name>
</gene>
<proteinExistence type="predicted"/>
<evidence type="ECO:0000313" key="2">
    <source>
        <dbReference type="Proteomes" id="UP001055879"/>
    </source>
</evidence>
<evidence type="ECO:0000313" key="1">
    <source>
        <dbReference type="EMBL" id="KAI3769732.1"/>
    </source>
</evidence>
<name>A0ACB9FF93_ARCLA</name>
<organism evidence="1 2">
    <name type="scientific">Arctium lappa</name>
    <name type="common">Greater burdock</name>
    <name type="synonym">Lappa major</name>
    <dbReference type="NCBI Taxonomy" id="4217"/>
    <lineage>
        <taxon>Eukaryota</taxon>
        <taxon>Viridiplantae</taxon>
        <taxon>Streptophyta</taxon>
        <taxon>Embryophyta</taxon>
        <taxon>Tracheophyta</taxon>
        <taxon>Spermatophyta</taxon>
        <taxon>Magnoliopsida</taxon>
        <taxon>eudicotyledons</taxon>
        <taxon>Gunneridae</taxon>
        <taxon>Pentapetalae</taxon>
        <taxon>asterids</taxon>
        <taxon>campanulids</taxon>
        <taxon>Asterales</taxon>
        <taxon>Asteraceae</taxon>
        <taxon>Carduoideae</taxon>
        <taxon>Cardueae</taxon>
        <taxon>Arctiinae</taxon>
        <taxon>Arctium</taxon>
    </lineage>
</organism>